<reference evidence="2" key="1">
    <citation type="journal article" date="2008" name="Nat. Genet.">
        <title>The Pristionchus pacificus genome provides a unique perspective on nematode lifestyle and parasitism.</title>
        <authorList>
            <person name="Dieterich C."/>
            <person name="Clifton S.W."/>
            <person name="Schuster L.N."/>
            <person name="Chinwalla A."/>
            <person name="Delehaunty K."/>
            <person name="Dinkelacker I."/>
            <person name="Fulton L."/>
            <person name="Fulton R."/>
            <person name="Godfrey J."/>
            <person name="Minx P."/>
            <person name="Mitreva M."/>
            <person name="Roeseler W."/>
            <person name="Tian H."/>
            <person name="Witte H."/>
            <person name="Yang S.P."/>
            <person name="Wilson R.K."/>
            <person name="Sommer R.J."/>
        </authorList>
    </citation>
    <scope>NUCLEOTIDE SEQUENCE [LARGE SCALE GENOMIC DNA]</scope>
    <source>
        <strain evidence="2">PS312</strain>
    </source>
</reference>
<proteinExistence type="predicted"/>
<accession>A0A8R1US02</accession>
<reference evidence="1" key="2">
    <citation type="submission" date="2022-06" db="UniProtKB">
        <authorList>
            <consortium name="EnsemblMetazoa"/>
        </authorList>
    </citation>
    <scope>IDENTIFICATION</scope>
    <source>
        <strain evidence="1">PS312</strain>
    </source>
</reference>
<sequence>MTTDAREKFFEMLRVVAENRYFKDVYAVEFFLSVFEMHRENAEGVITAENMTTAEKESWYAQLLSFMVRKESAILRNLERGRKFSSERLPIRNPSHALHKHPWWRGDFKFTQVIESNYELVD</sequence>
<dbReference type="EnsemblMetazoa" id="PPA37329.1">
    <property type="protein sequence ID" value="PPA37329.1"/>
    <property type="gene ID" value="WBGene00275698"/>
</dbReference>
<protein>
    <submittedName>
        <fullName evidence="1">Uncharacterized protein</fullName>
    </submittedName>
</protein>
<dbReference type="AlphaFoldDB" id="A0A2A6BTV0"/>
<evidence type="ECO:0000313" key="1">
    <source>
        <dbReference type="EnsemblMetazoa" id="PPA37329.1"/>
    </source>
</evidence>
<name>A0A2A6BTV0_PRIPA</name>
<keyword evidence="2" id="KW-1185">Reference proteome</keyword>
<dbReference type="Proteomes" id="UP000005239">
    <property type="component" value="Unassembled WGS sequence"/>
</dbReference>
<organism evidence="1 2">
    <name type="scientific">Pristionchus pacificus</name>
    <name type="common">Parasitic nematode worm</name>
    <dbReference type="NCBI Taxonomy" id="54126"/>
    <lineage>
        <taxon>Eukaryota</taxon>
        <taxon>Metazoa</taxon>
        <taxon>Ecdysozoa</taxon>
        <taxon>Nematoda</taxon>
        <taxon>Chromadorea</taxon>
        <taxon>Rhabditida</taxon>
        <taxon>Rhabditina</taxon>
        <taxon>Diplogasteromorpha</taxon>
        <taxon>Diplogasteroidea</taxon>
        <taxon>Neodiplogasteridae</taxon>
        <taxon>Pristionchus</taxon>
    </lineage>
</organism>
<gene>
    <name evidence="1" type="primary">WBGene00275698</name>
</gene>
<evidence type="ECO:0000313" key="2">
    <source>
        <dbReference type="Proteomes" id="UP000005239"/>
    </source>
</evidence>
<accession>A0A2A6BTV0</accession>